<dbReference type="InterPro" id="IPR049900">
    <property type="entry name" value="PKS_mFAS_DH"/>
</dbReference>
<dbReference type="OrthoDB" id="9778690at2"/>
<evidence type="ECO:0000256" key="1">
    <source>
        <dbReference type="ARBA" id="ARBA00001957"/>
    </source>
</evidence>
<dbReference type="FunFam" id="1.10.1200.10:FF:000007">
    <property type="entry name" value="Probable polyketide synthase pks17"/>
    <property type="match status" value="2"/>
</dbReference>
<dbReference type="InterPro" id="IPR036291">
    <property type="entry name" value="NAD(P)-bd_dom_sf"/>
</dbReference>
<feature type="region of interest" description="N-terminal hotdog fold" evidence="10">
    <location>
        <begin position="904"/>
        <end position="1010"/>
    </location>
</feature>
<dbReference type="InterPro" id="IPR018201">
    <property type="entry name" value="Ketoacyl_synth_AS"/>
</dbReference>
<feature type="domain" description="Carrier" evidence="12">
    <location>
        <begin position="2904"/>
        <end position="2979"/>
    </location>
</feature>
<dbReference type="InterPro" id="IPR016035">
    <property type="entry name" value="Acyl_Trfase/lysoPLipase"/>
</dbReference>
<dbReference type="PROSITE" id="PS52019">
    <property type="entry name" value="PKS_MFAS_DH"/>
    <property type="match status" value="1"/>
</dbReference>
<dbReference type="Gene3D" id="3.40.366.10">
    <property type="entry name" value="Malonyl-Coenzyme A Acyl Carrier Protein, domain 2"/>
    <property type="match status" value="2"/>
</dbReference>
<dbReference type="InterPro" id="IPR009081">
    <property type="entry name" value="PP-bd_ACP"/>
</dbReference>
<dbReference type="PROSITE" id="PS00606">
    <property type="entry name" value="KS3_1"/>
    <property type="match status" value="2"/>
</dbReference>
<evidence type="ECO:0000259" key="14">
    <source>
        <dbReference type="PROSITE" id="PS52019"/>
    </source>
</evidence>
<keyword evidence="4" id="KW-0597">Phosphoprotein</keyword>
<dbReference type="FunFam" id="3.40.47.10:FF:000019">
    <property type="entry name" value="Polyketide synthase type I"/>
    <property type="match status" value="2"/>
</dbReference>
<evidence type="ECO:0000259" key="12">
    <source>
        <dbReference type="PROSITE" id="PS50075"/>
    </source>
</evidence>
<dbReference type="Proteomes" id="UP000272729">
    <property type="component" value="Unassembled WGS sequence"/>
</dbReference>
<dbReference type="InterPro" id="IPR006162">
    <property type="entry name" value="Ppantetheine_attach_site"/>
</dbReference>
<dbReference type="InterPro" id="IPR016036">
    <property type="entry name" value="Malonyl_transacylase_ACP-bd"/>
</dbReference>
<evidence type="ECO:0000256" key="11">
    <source>
        <dbReference type="SAM" id="MobiDB-lite"/>
    </source>
</evidence>
<dbReference type="SMART" id="SM00825">
    <property type="entry name" value="PKS_KS"/>
    <property type="match status" value="2"/>
</dbReference>
<dbReference type="SMART" id="SM00823">
    <property type="entry name" value="PKS_PP"/>
    <property type="match status" value="2"/>
</dbReference>
<dbReference type="RefSeq" id="WP_121229862.1">
    <property type="nucleotide sequence ID" value="NZ_RBXR01000001.1"/>
</dbReference>
<keyword evidence="8" id="KW-0511">Multifunctional enzyme</keyword>
<dbReference type="InterPro" id="IPR042104">
    <property type="entry name" value="PKS_dehydratase_sf"/>
</dbReference>
<dbReference type="PROSITE" id="PS00012">
    <property type="entry name" value="PHOSPHOPANTETHEINE"/>
    <property type="match status" value="2"/>
</dbReference>
<evidence type="ECO:0000256" key="10">
    <source>
        <dbReference type="PROSITE-ProRule" id="PRU01363"/>
    </source>
</evidence>
<evidence type="ECO:0000313" key="16">
    <source>
        <dbReference type="Proteomes" id="UP000272729"/>
    </source>
</evidence>
<dbReference type="GO" id="GO:0004312">
    <property type="term" value="F:fatty acid synthase activity"/>
    <property type="evidence" value="ECO:0007669"/>
    <property type="project" value="TreeGrafter"/>
</dbReference>
<dbReference type="SMART" id="SM00822">
    <property type="entry name" value="PKS_KR"/>
    <property type="match status" value="1"/>
</dbReference>
<evidence type="ECO:0000256" key="9">
    <source>
        <dbReference type="ARBA" id="ARBA00023315"/>
    </source>
</evidence>
<dbReference type="CDD" id="cd00833">
    <property type="entry name" value="PKS"/>
    <property type="match status" value="2"/>
</dbReference>
<dbReference type="InterPro" id="IPR049551">
    <property type="entry name" value="PKS_DH_C"/>
</dbReference>
<dbReference type="SMART" id="SM00827">
    <property type="entry name" value="PKS_AT"/>
    <property type="match status" value="2"/>
</dbReference>
<dbReference type="InterPro" id="IPR020806">
    <property type="entry name" value="PKS_PP-bd"/>
</dbReference>
<dbReference type="PANTHER" id="PTHR43775:SF51">
    <property type="entry name" value="INACTIVE PHENOLPHTHIOCEROL SYNTHESIS POLYKETIDE SYNTHASE TYPE I PKS1-RELATED"/>
    <property type="match status" value="1"/>
</dbReference>
<dbReference type="InterPro" id="IPR057326">
    <property type="entry name" value="KR_dom"/>
</dbReference>
<keyword evidence="3" id="KW-0596">Phosphopantetheine</keyword>
<dbReference type="Pfam" id="PF02801">
    <property type="entry name" value="Ketoacyl-synt_C"/>
    <property type="match status" value="2"/>
</dbReference>
<dbReference type="InterPro" id="IPR001227">
    <property type="entry name" value="Ac_transferase_dom_sf"/>
</dbReference>
<reference evidence="15 16" key="1">
    <citation type="submission" date="2018-10" db="EMBL/GenBank/DDBJ databases">
        <title>Sequencing the genomes of 1000 actinobacteria strains.</title>
        <authorList>
            <person name="Klenk H.-P."/>
        </authorList>
    </citation>
    <scope>NUCLEOTIDE SEQUENCE [LARGE SCALE GENOMIC DNA]</scope>
    <source>
        <strain evidence="15 16">DSM 43911</strain>
    </source>
</reference>
<dbReference type="SUPFAM" id="SSF47336">
    <property type="entry name" value="ACP-like"/>
    <property type="match status" value="2"/>
</dbReference>
<evidence type="ECO:0000313" key="15">
    <source>
        <dbReference type="EMBL" id="RKT74803.1"/>
    </source>
</evidence>
<dbReference type="InterPro" id="IPR013968">
    <property type="entry name" value="PKS_KR"/>
</dbReference>
<dbReference type="Gene3D" id="3.10.129.110">
    <property type="entry name" value="Polyketide synthase dehydratase"/>
    <property type="match status" value="2"/>
</dbReference>
<dbReference type="Pfam" id="PF08990">
    <property type="entry name" value="Docking"/>
    <property type="match status" value="1"/>
</dbReference>
<feature type="compositionally biased region" description="Basic and acidic residues" evidence="11">
    <location>
        <begin position="78"/>
        <end position="88"/>
    </location>
</feature>
<dbReference type="InterPro" id="IPR049552">
    <property type="entry name" value="PKS_DH_N"/>
</dbReference>
<name>A0A495XQT1_9PSEU</name>
<dbReference type="Pfam" id="PF00550">
    <property type="entry name" value="PP-binding"/>
    <property type="match status" value="2"/>
</dbReference>
<evidence type="ECO:0000256" key="6">
    <source>
        <dbReference type="ARBA" id="ARBA00022737"/>
    </source>
</evidence>
<feature type="region of interest" description="C-terminal hotdog fold" evidence="10">
    <location>
        <begin position="1021"/>
        <end position="1154"/>
    </location>
</feature>
<dbReference type="InterPro" id="IPR016039">
    <property type="entry name" value="Thiolase-like"/>
</dbReference>
<keyword evidence="5 15" id="KW-0808">Transferase</keyword>
<evidence type="ECO:0000256" key="5">
    <source>
        <dbReference type="ARBA" id="ARBA00022679"/>
    </source>
</evidence>
<dbReference type="InterPro" id="IPR032821">
    <property type="entry name" value="PKS_assoc"/>
</dbReference>
<keyword evidence="6" id="KW-0677">Repeat</keyword>
<dbReference type="Pfam" id="PF08659">
    <property type="entry name" value="KR"/>
    <property type="match status" value="2"/>
</dbReference>
<evidence type="ECO:0000256" key="7">
    <source>
        <dbReference type="ARBA" id="ARBA00023194"/>
    </source>
</evidence>
<proteinExistence type="predicted"/>
<protein>
    <submittedName>
        <fullName evidence="15">Acyl transferase domain-containing protein</fullName>
    </submittedName>
</protein>
<dbReference type="GO" id="GO:0004315">
    <property type="term" value="F:3-oxoacyl-[acyl-carrier-protein] synthase activity"/>
    <property type="evidence" value="ECO:0007669"/>
    <property type="project" value="InterPro"/>
</dbReference>
<comment type="caution">
    <text evidence="15">The sequence shown here is derived from an EMBL/GenBank/DDBJ whole genome shotgun (WGS) entry which is preliminary data.</text>
</comment>
<sequence>MADQDKLRDYLKRAITDARDARRRLKEVEDREHEPIAIVGMACRYPGGVASPDDLWDLVDQGRDAVTPFPDNRGWPADLHDPDPDRLGRSTTGQGGFLHDADLFDAEFFGLSPREALAVDPQQRLLLETTWEAFEHAGLDPESLRGSRTGVFVGAMYNDYGSRPDLPPEGVEGYLFSGSAGSIASGRLAYTFGLEGPTVTVDTACSSSLVALHLAANALRRGECALALAGGATVMSTPTAFIEFSRLRGLAPDGRCKSFSDRADGTGWAEGVGVLLLEKLSDARRHGHRVLAVIRGSAVNSDGASNGLTAPNGPAQERVIRAALDAAGLSPADVDVVEAHGTGTTLGDPIEARAVLATYGQGRAEPVWLGSLKSNIGHAQAAAGVGGVIKVVQAMRHGVLPRTLHAEEPSRHVDWTSGAVALLTEARPWVSAEDRPRRGAVSSFGFGGTNAHVVLEEATPEEPAAPADGSADVIGQGGPAEPVAPADVTGVDRVPEAAPAGPVPVVLSGRSPAAVAEQARRLTGVEWTPDAAYTLATRTAMPYRAAALDPAAMPEAVIPPKGRTAFAFTGQGAQRVGMGLETARAHPVFARALDEVLAHFDLPLREAIESGHGLDGTGLAQPALFAVEVALFRLVESWGLRPDALVGHSVGELAAAHVAGVLSLADAARLVAARGALMQALPAGGAMVAVRAAEDEVDLPAGVAVAAVNGPRSIVLSGPEEAVLEAARPWGGKRLVVSHAFHSPLMEPMLDDFRAVARTLTYARPTIPVVSTVRRDADWTDPEYWVEQVRATVRFHDALAVLREDGVTTLVELGPDAVLSGLAAAAFDDLVPVPLLRSDRPEPVAVAEALAGLHVRGLDPDWAAVFPGARKVPLPTYAFQRKRFWLRPAPRPDVTAAGLRSADHPLLGASVDLPDGSTVLTGSLSAATHPWLADHRVHGAIVVPGTALVELVGAVAELTVTTPLVVPDDGAVSIRVVRTDTTVEVHARHGEDEPWTRHATGVLDVSDAPVDDLVAWPPAGASEVDFSYAGLEEHGYGYGPAFRGLRRLWRHGEELFAEVAAPEDLTPAGFAVHPALFDAALHPLLHGVADDRPARLPFAWHGVRFHGTAGTALRVRVAPTGPDAVSLLVADAAGGPVVSVAELVLRPFDAPVTGQRLLFAPTWHESDEPVDETIEVPVGDGPVPERTREAVHHVLGVLRDWAARDGGRLGVAVGDDLAHAAVAGLVRSARAEHPDRFALVRDGRVVEPRLVPAPHPTGPAPTWDSVLITGAGGALGSALARHLVTRHGARKLVLVSRSGAVPELPGDVEVVAAACDAADRDALAALLAEHPVTAVVHAAGVVRDGVLDSLTPEQVDEVLRPKVDAAWNLHELAGDVEAFVLYSSLAGLLGTAGQANYAAGNAFLDALAEHRRALGLPATSLAWGLWETGSALSGGLSDVDRRRIARLGLTPIGTDEALAAFDAALATDAPVLAVTGVDRAALRDHPHPALSALAPRRSGPQTATTTPDRFASLSDADRLRALTDLVRTHAAAVLGHDDPDGVDGERAFSELGFDSLTAVELRNRLAAATGQRLSTTLVFDHPTPLALATHLAGATAPVAVRRRAAAEEPIAIVGMACRYPGGVRSPEDLWRVVVDGVDAIGGFPANRGWDLEALYDPDPERTGTSYTREGGFLHDADLFDPDFFGMSPREALATDPQQRLLLETAWEALERAGVDPSSLRGSRTGVFTGLMHHDYGSGGALPPELEGYLAGGTAGSVASGRVAYALGLEGPAITVDTACSSSLVALHLAVQALRSGECDLALAGGATVMATPTAFVEFSRQRGLAPDGRCKPFAAAADGTGWSEGVGVLLVERLSDARRLGHPVLAVVRGTAVNQDGASNGLTAPNGPAQQRVIRAALDAAGLAPSDVDVVEAHGTGTTLGDPIEAEALHAVYGGERARPLALGSLKSNIGHTQAAAGVGGVIKVVEAMRHGVLPRTLHVDEPSPHVAWTGAIELLTSEREWTADRPRRGAVSSFGISGTNAHVVLEQAPEEPAPELVPGPVPLVVSARTPEALADQVERLAAVDVPLPDLAFTLGTGRALLEHRAVVVAERAADLRAAVPLPKARPGRLAFVFTGQGSQRVGMGEELALAFPVFARALDEVCALLPVRHAIATGEGLDETGVAQPALFAVEVALWRLLESWGVRPDLVAGHSVGEIAAAHVAGVLSLADAAELVAARGSLMQALPRGGAMVSVQAAEDELDLPEGVAIAAVNGPRSVVLSGEERAVLDFAARYRHKRLTVSHAFHSPLMDPMLAEFRRVAESLTYRQPTVAAVSTVTGGAADWTDPGYWVRHVRDTVRFADAARGLLEAGATTFVELGPDAVLTGLLAAVLPDGAAALPALRRDRSERHTATELFGHLHARGVPVDWSAFPGRRVALPTYPFQRERYWLTPRRRTAGGHPVLDAGVPVAGREEVLFTGTSAEPLTAAGVADLVWHAGREVGHPVVDLDVTSLPAGEGVRVQVKVGAPRGGERPVTVHAWEDGWVEHARGALTGGAVVAARVDLSLLNRAGVEAAVWRGLRATAPGVATHVDDDLVFRDESGAEVARVDAVEHRSLGRAALYEVEWVPVELPPVDGPVDGPEAAGAGAVDGPELVVLRVEAGPDPVATAHAATRRVLTELRARSADDSRVVVLTPDPADPGVAAVWGLVRAAQAEAPDRIVLVGGEPDDLAPIVAAGEPQVVVREGRAFAPRLVKAAAAAGVADASGGARVADAAGAAGVAGAVVHRPEATGTRVLAALDDDTLADALRGAVDEAWRLHVEHPDRPLVLVSTVDDWFGVAGRAHHAAAAAFLDALARRRSGSVFVALGEDDLLDQAVAAGRPAVVAAPLSALPESPLLRGLVHRTPRATLAERLAGVAPEQRRALVEDAVRAQVAAVLGHGDPKRVDPERPFADLGFDSLTSVDLRNRLTATTGVRLSATAVFDHPTPAALADSVLDRLTPAATAPALAELDRLEAALAVVGHDDDQRDEITARLRGLLARWDQPADDRARPDFAAASTSELFDFIDNQLGRASR</sequence>
<dbReference type="InterPro" id="IPR014030">
    <property type="entry name" value="Ketoacyl_synth_N"/>
</dbReference>
<dbReference type="GO" id="GO:0031177">
    <property type="term" value="F:phosphopantetheine binding"/>
    <property type="evidence" value="ECO:0007669"/>
    <property type="project" value="InterPro"/>
</dbReference>
<dbReference type="InterPro" id="IPR015083">
    <property type="entry name" value="NorB/c/GfsB-D-like_docking"/>
</dbReference>
<keyword evidence="7" id="KW-0045">Antibiotic biosynthesis</keyword>
<dbReference type="Pfam" id="PF21089">
    <property type="entry name" value="PKS_DH_N"/>
    <property type="match status" value="1"/>
</dbReference>
<dbReference type="PROSITE" id="PS52004">
    <property type="entry name" value="KS3_2"/>
    <property type="match status" value="2"/>
</dbReference>
<dbReference type="InterPro" id="IPR020807">
    <property type="entry name" value="PKS_DH"/>
</dbReference>
<dbReference type="Gene3D" id="3.30.70.3290">
    <property type="match status" value="2"/>
</dbReference>
<dbReference type="SUPFAM" id="SSF52151">
    <property type="entry name" value="FabD/lysophospholipase-like"/>
    <property type="match status" value="2"/>
</dbReference>
<evidence type="ECO:0000256" key="3">
    <source>
        <dbReference type="ARBA" id="ARBA00022450"/>
    </source>
</evidence>
<dbReference type="SUPFAM" id="SSF55048">
    <property type="entry name" value="Probable ACP-binding domain of malonyl-CoA ACP transacylase"/>
    <property type="match status" value="2"/>
</dbReference>
<dbReference type="PANTHER" id="PTHR43775">
    <property type="entry name" value="FATTY ACID SYNTHASE"/>
    <property type="match status" value="1"/>
</dbReference>
<dbReference type="GO" id="GO:0033068">
    <property type="term" value="P:macrolide biosynthetic process"/>
    <property type="evidence" value="ECO:0007669"/>
    <property type="project" value="UniProtKB-ARBA"/>
</dbReference>
<accession>A0A495XQT1</accession>
<evidence type="ECO:0000256" key="8">
    <source>
        <dbReference type="ARBA" id="ARBA00023268"/>
    </source>
</evidence>
<keyword evidence="16" id="KW-1185">Reference proteome</keyword>
<dbReference type="InterPro" id="IPR014031">
    <property type="entry name" value="Ketoacyl_synth_C"/>
</dbReference>
<dbReference type="EMBL" id="RBXR01000001">
    <property type="protein sequence ID" value="RKT74803.1"/>
    <property type="molecule type" value="Genomic_DNA"/>
</dbReference>
<dbReference type="PROSITE" id="PS50075">
    <property type="entry name" value="CARRIER"/>
    <property type="match status" value="2"/>
</dbReference>
<dbReference type="GO" id="GO:0006633">
    <property type="term" value="P:fatty acid biosynthetic process"/>
    <property type="evidence" value="ECO:0007669"/>
    <property type="project" value="InterPro"/>
</dbReference>
<keyword evidence="9" id="KW-0012">Acyltransferase</keyword>
<dbReference type="Gene3D" id="3.40.50.720">
    <property type="entry name" value="NAD(P)-binding Rossmann-like Domain"/>
    <property type="match status" value="2"/>
</dbReference>
<feature type="domain" description="Ketosynthase family 3 (KS3)" evidence="13">
    <location>
        <begin position="33"/>
        <end position="457"/>
    </location>
</feature>
<comment type="pathway">
    <text evidence="2">Antibiotic biosynthesis.</text>
</comment>
<feature type="active site" description="Proton acceptor; for dehydratase activity" evidence="10">
    <location>
        <position position="935"/>
    </location>
</feature>
<dbReference type="Gene3D" id="1.10.1200.10">
    <property type="entry name" value="ACP-like"/>
    <property type="match status" value="2"/>
</dbReference>
<dbReference type="SUPFAM" id="SSF53901">
    <property type="entry name" value="Thiolase-like"/>
    <property type="match status" value="2"/>
</dbReference>
<dbReference type="Pfam" id="PF14765">
    <property type="entry name" value="PS-DH"/>
    <property type="match status" value="1"/>
</dbReference>
<dbReference type="SMART" id="SM01294">
    <property type="entry name" value="PKS_PP_betabranch"/>
    <property type="match status" value="2"/>
</dbReference>
<feature type="active site" description="Proton donor; for dehydratase activity" evidence="10">
    <location>
        <position position="1078"/>
    </location>
</feature>
<feature type="domain" description="Carrier" evidence="12">
    <location>
        <begin position="1520"/>
        <end position="1595"/>
    </location>
</feature>
<dbReference type="InterPro" id="IPR020841">
    <property type="entry name" value="PKS_Beta-ketoAc_synthase_dom"/>
</dbReference>
<gene>
    <name evidence="15" type="ORF">DFJ66_8176</name>
</gene>
<dbReference type="SMART" id="SM00826">
    <property type="entry name" value="PKS_DH"/>
    <property type="match status" value="2"/>
</dbReference>
<evidence type="ECO:0000256" key="4">
    <source>
        <dbReference type="ARBA" id="ARBA00022553"/>
    </source>
</evidence>
<dbReference type="InterPro" id="IPR014043">
    <property type="entry name" value="Acyl_transferase_dom"/>
</dbReference>
<dbReference type="InterPro" id="IPR050091">
    <property type="entry name" value="PKS_NRPS_Biosynth_Enz"/>
</dbReference>
<evidence type="ECO:0000256" key="2">
    <source>
        <dbReference type="ARBA" id="ARBA00004792"/>
    </source>
</evidence>
<feature type="region of interest" description="Disordered" evidence="11">
    <location>
        <begin position="67"/>
        <end position="92"/>
    </location>
</feature>
<comment type="cofactor">
    <cofactor evidence="1">
        <name>pantetheine 4'-phosphate</name>
        <dbReference type="ChEBI" id="CHEBI:47942"/>
    </cofactor>
</comment>
<dbReference type="Pfam" id="PF16197">
    <property type="entry name" value="KAsynt_C_assoc"/>
    <property type="match status" value="2"/>
</dbReference>
<organism evidence="15 16">
    <name type="scientific">Saccharothrix variisporea</name>
    <dbReference type="NCBI Taxonomy" id="543527"/>
    <lineage>
        <taxon>Bacteria</taxon>
        <taxon>Bacillati</taxon>
        <taxon>Actinomycetota</taxon>
        <taxon>Actinomycetes</taxon>
        <taxon>Pseudonocardiales</taxon>
        <taxon>Pseudonocardiaceae</taxon>
        <taxon>Saccharothrix</taxon>
    </lineage>
</organism>
<dbReference type="Pfam" id="PF00109">
    <property type="entry name" value="ketoacyl-synt"/>
    <property type="match status" value="2"/>
</dbReference>
<feature type="region of interest" description="Disordered" evidence="11">
    <location>
        <begin position="1488"/>
        <end position="1507"/>
    </location>
</feature>
<feature type="domain" description="Ketosynthase family 3 (KS3)" evidence="13">
    <location>
        <begin position="1607"/>
        <end position="2028"/>
    </location>
</feature>
<dbReference type="Pfam" id="PF00698">
    <property type="entry name" value="Acyl_transf_1"/>
    <property type="match status" value="2"/>
</dbReference>
<dbReference type="Gene3D" id="3.40.47.10">
    <property type="match status" value="2"/>
</dbReference>
<evidence type="ECO:0000259" key="13">
    <source>
        <dbReference type="PROSITE" id="PS52004"/>
    </source>
</evidence>
<dbReference type="SUPFAM" id="SSF51735">
    <property type="entry name" value="NAD(P)-binding Rossmann-fold domains"/>
    <property type="match status" value="2"/>
</dbReference>
<feature type="domain" description="PKS/mFAS DH" evidence="14">
    <location>
        <begin position="904"/>
        <end position="1154"/>
    </location>
</feature>
<dbReference type="InterPro" id="IPR036736">
    <property type="entry name" value="ACP-like_sf"/>
</dbReference>
<dbReference type="CDD" id="cd08956">
    <property type="entry name" value="KR_3_FAS_SDR_x"/>
    <property type="match status" value="1"/>
</dbReference>